<gene>
    <name evidence="9" type="ORF">KIW84_044963</name>
</gene>
<evidence type="ECO:0000256" key="3">
    <source>
        <dbReference type="ARBA" id="ARBA00023125"/>
    </source>
</evidence>
<dbReference type="CDD" id="cd11378">
    <property type="entry name" value="DUF296"/>
    <property type="match status" value="1"/>
</dbReference>
<dbReference type="InterPro" id="IPR039605">
    <property type="entry name" value="AHL"/>
</dbReference>
<dbReference type="Gene3D" id="3.30.1330.80">
    <property type="entry name" value="Hypothetical protein, similar to alpha- acetolactate decarboxylase, domain 2"/>
    <property type="match status" value="1"/>
</dbReference>
<dbReference type="PROSITE" id="PS51742">
    <property type="entry name" value="PPC"/>
    <property type="match status" value="1"/>
</dbReference>
<dbReference type="Gramene" id="Psat4g149160.1">
    <property type="protein sequence ID" value="Psat4g149160.1.cds"/>
    <property type="gene ID" value="Psat4g149160"/>
</dbReference>
<feature type="domain" description="PPC" evidence="8">
    <location>
        <begin position="144"/>
        <end position="285"/>
    </location>
</feature>
<sequence>MEGREGMNPGVTVIGAEAPSAYHVAPRTEAPNQVHNPEAVAASAAGGVAAADAVPVGVGVGVSVSPVSVGLDGSVKKKRGRPRKYGPDGSVNMPLSPLPISSSAPPSSNDFSSVKRGKPQGMEYKRAKKVVMDHLGEMNGHSDGTNFMPHFITVNAGEDITNKVISFSQQGPRAICVLSANGVISNVTLRHPDSSGGTLTYEGRFEILSLAGSFMPTDNQGTRSRAGGMSVSLASPDGRVVGGGVAGVLIAATPVQVVVGSFLPSGQEQKLKKPKAADYAAATFTQATEVSAEPPPAQPSNAEKEDVMGGGGHGGGHVLQNSGTTTTLNSNFTSPPPPTAFRRDNWVNMHAMPDTRKSPTDINISLPDS</sequence>
<dbReference type="InterPro" id="IPR005175">
    <property type="entry name" value="PPC_dom"/>
</dbReference>
<keyword evidence="4 6" id="KW-0804">Transcription</keyword>
<keyword evidence="2 6" id="KW-0805">Transcription regulation</keyword>
<dbReference type="Gramene" id="PSAT_LOCUS15883_t1">
    <property type="protein sequence ID" value="CAL5196267.1"/>
    <property type="gene ID" value="PSAT_LOCUS15883"/>
</dbReference>
<dbReference type="EMBL" id="JAMSHJ010000004">
    <property type="protein sequence ID" value="KAI5421345.1"/>
    <property type="molecule type" value="Genomic_DNA"/>
</dbReference>
<dbReference type="Gramene" id="Psat04G0496300-T1">
    <property type="protein sequence ID" value="KAI5421345.1"/>
    <property type="gene ID" value="KIW84_044963"/>
</dbReference>
<dbReference type="GO" id="GO:0003680">
    <property type="term" value="F:minor groove of adenine-thymine-rich DNA binding"/>
    <property type="evidence" value="ECO:0007669"/>
    <property type="project" value="UniProtKB-UniRule"/>
</dbReference>
<feature type="region of interest" description="Disordered" evidence="7">
    <location>
        <begin position="286"/>
        <end position="343"/>
    </location>
</feature>
<evidence type="ECO:0000313" key="10">
    <source>
        <dbReference type="Proteomes" id="UP001058974"/>
    </source>
</evidence>
<dbReference type="Proteomes" id="UP001058974">
    <property type="component" value="Chromosome 4"/>
</dbReference>
<evidence type="ECO:0000256" key="1">
    <source>
        <dbReference type="ARBA" id="ARBA00004123"/>
    </source>
</evidence>
<keyword evidence="5 6" id="KW-0539">Nucleus</keyword>
<keyword evidence="10" id="KW-1185">Reference proteome</keyword>
<organism evidence="9 10">
    <name type="scientific">Pisum sativum</name>
    <name type="common">Garden pea</name>
    <name type="synonym">Lathyrus oleraceus</name>
    <dbReference type="NCBI Taxonomy" id="3888"/>
    <lineage>
        <taxon>Eukaryota</taxon>
        <taxon>Viridiplantae</taxon>
        <taxon>Streptophyta</taxon>
        <taxon>Embryophyta</taxon>
        <taxon>Tracheophyta</taxon>
        <taxon>Spermatophyta</taxon>
        <taxon>Magnoliopsida</taxon>
        <taxon>eudicotyledons</taxon>
        <taxon>Gunneridae</taxon>
        <taxon>Pentapetalae</taxon>
        <taxon>rosids</taxon>
        <taxon>fabids</taxon>
        <taxon>Fabales</taxon>
        <taxon>Fabaceae</taxon>
        <taxon>Papilionoideae</taxon>
        <taxon>50 kb inversion clade</taxon>
        <taxon>NPAAA clade</taxon>
        <taxon>Hologalegina</taxon>
        <taxon>IRL clade</taxon>
        <taxon>Fabeae</taxon>
        <taxon>Lathyrus</taxon>
    </lineage>
</organism>
<accession>A0A9D4XLX1</accession>
<feature type="region of interest" description="Disordered" evidence="7">
    <location>
        <begin position="69"/>
        <end position="122"/>
    </location>
</feature>
<protein>
    <recommendedName>
        <fullName evidence="6">AT-hook motif nuclear-localized protein</fullName>
    </recommendedName>
</protein>
<feature type="compositionally biased region" description="Polar residues" evidence="7">
    <location>
        <begin position="319"/>
        <end position="333"/>
    </location>
</feature>
<reference evidence="9 10" key="1">
    <citation type="journal article" date="2022" name="Nat. Genet.">
        <title>Improved pea reference genome and pan-genome highlight genomic features and evolutionary characteristics.</title>
        <authorList>
            <person name="Yang T."/>
            <person name="Liu R."/>
            <person name="Luo Y."/>
            <person name="Hu S."/>
            <person name="Wang D."/>
            <person name="Wang C."/>
            <person name="Pandey M.K."/>
            <person name="Ge S."/>
            <person name="Xu Q."/>
            <person name="Li N."/>
            <person name="Li G."/>
            <person name="Huang Y."/>
            <person name="Saxena R.K."/>
            <person name="Ji Y."/>
            <person name="Li M."/>
            <person name="Yan X."/>
            <person name="He Y."/>
            <person name="Liu Y."/>
            <person name="Wang X."/>
            <person name="Xiang C."/>
            <person name="Varshney R.K."/>
            <person name="Ding H."/>
            <person name="Gao S."/>
            <person name="Zong X."/>
        </authorList>
    </citation>
    <scope>NUCLEOTIDE SEQUENCE [LARGE SCALE GENOMIC DNA]</scope>
    <source>
        <strain evidence="9 10">cv. Zhongwan 6</strain>
    </source>
</reference>
<feature type="compositionally biased region" description="Gly residues" evidence="7">
    <location>
        <begin position="308"/>
        <end position="317"/>
    </location>
</feature>
<comment type="subcellular location">
    <subcellularLocation>
        <location evidence="1 6">Nucleus</location>
    </subcellularLocation>
</comment>
<dbReference type="GO" id="GO:0005634">
    <property type="term" value="C:nucleus"/>
    <property type="evidence" value="ECO:0007669"/>
    <property type="project" value="UniProtKB-SubCell"/>
</dbReference>
<dbReference type="FunFam" id="3.30.1330.80:FF:000003">
    <property type="entry name" value="AT-hook motif nuclear-localized protein 1-like"/>
    <property type="match status" value="1"/>
</dbReference>
<feature type="compositionally biased region" description="Low complexity" evidence="7">
    <location>
        <begin position="94"/>
        <end position="112"/>
    </location>
</feature>
<comment type="function">
    <text evidence="6">Transcription factor that specifically binds AT-rich DNA sequences related to the nuclear matrix attachment regions (MARs).</text>
</comment>
<evidence type="ECO:0000256" key="6">
    <source>
        <dbReference type="RuleBase" id="RU367031"/>
    </source>
</evidence>
<evidence type="ECO:0000256" key="4">
    <source>
        <dbReference type="ARBA" id="ARBA00023163"/>
    </source>
</evidence>
<proteinExistence type="predicted"/>
<evidence type="ECO:0000256" key="5">
    <source>
        <dbReference type="ARBA" id="ARBA00023242"/>
    </source>
</evidence>
<dbReference type="PANTHER" id="PTHR31500:SF96">
    <property type="entry name" value="AT-HOOK MOTIF NUCLEAR-LOCALIZED PROTEIN 7"/>
    <property type="match status" value="1"/>
</dbReference>
<keyword evidence="3 6" id="KW-0238">DNA-binding</keyword>
<evidence type="ECO:0000256" key="2">
    <source>
        <dbReference type="ARBA" id="ARBA00023015"/>
    </source>
</evidence>
<comment type="caution">
    <text evidence="9">The sequence shown here is derived from an EMBL/GenBank/DDBJ whole genome shotgun (WGS) entry which is preliminary data.</text>
</comment>
<dbReference type="AlphaFoldDB" id="A0A9D4XLX1"/>
<dbReference type="Pfam" id="PF03479">
    <property type="entry name" value="PCC"/>
    <property type="match status" value="1"/>
</dbReference>
<comment type="domain">
    <text evidence="6">The PPC domain mediates interactions between AHL proteins.</text>
</comment>
<evidence type="ECO:0000313" key="9">
    <source>
        <dbReference type="EMBL" id="KAI5421345.1"/>
    </source>
</evidence>
<name>A0A9D4XLX1_PEA</name>
<dbReference type="SUPFAM" id="SSF117856">
    <property type="entry name" value="AF0104/ALDC/Ptd012-like"/>
    <property type="match status" value="1"/>
</dbReference>
<evidence type="ECO:0000259" key="8">
    <source>
        <dbReference type="PROSITE" id="PS51742"/>
    </source>
</evidence>
<dbReference type="PANTHER" id="PTHR31500">
    <property type="entry name" value="AT-HOOK MOTIF NUCLEAR-LOCALIZED PROTEIN 9"/>
    <property type="match status" value="1"/>
</dbReference>
<evidence type="ECO:0000256" key="7">
    <source>
        <dbReference type="SAM" id="MobiDB-lite"/>
    </source>
</evidence>